<dbReference type="EMBL" id="BTGU01003942">
    <property type="protein sequence ID" value="GMN20859.1"/>
    <property type="molecule type" value="Genomic_DNA"/>
</dbReference>
<evidence type="ECO:0000256" key="2">
    <source>
        <dbReference type="ARBA" id="ARBA00008773"/>
    </source>
</evidence>
<gene>
    <name evidence="10" type="ORF">TIFTF001_045390</name>
    <name evidence="11" type="ORF">TIFTF001_045393</name>
</gene>
<dbReference type="Pfam" id="PF00332">
    <property type="entry name" value="Glyco_hydro_17"/>
    <property type="match status" value="1"/>
</dbReference>
<dbReference type="FunFam" id="3.20.20.80:FF:000010">
    <property type="entry name" value="glucan endo-1,3-beta-glucosidase, basic"/>
    <property type="match status" value="1"/>
</dbReference>
<comment type="similarity">
    <text evidence="2 8">Belongs to the glycosyl hydrolase 17 family.</text>
</comment>
<evidence type="ECO:0000313" key="12">
    <source>
        <dbReference type="Proteomes" id="UP001187192"/>
    </source>
</evidence>
<evidence type="ECO:0000313" key="10">
    <source>
        <dbReference type="EMBL" id="GMN20848.1"/>
    </source>
</evidence>
<evidence type="ECO:0000256" key="9">
    <source>
        <dbReference type="RuleBase" id="RU004336"/>
    </source>
</evidence>
<dbReference type="Proteomes" id="UP001187192">
    <property type="component" value="Unassembled WGS sequence"/>
</dbReference>
<dbReference type="InterPro" id="IPR000490">
    <property type="entry name" value="Glyco_hydro_17"/>
</dbReference>
<sequence>MQGDNLPAATDVINLYKRYNIANMRLFDNDPAVLQALRGSGIFATLCIRNQDLPNLASDAAAVASWFATNVEPYLNDVQFTYITVGNEVVPGNLGQYVLPVMKSLQAILDQNHLAAIKVTTVIPTSVLASSYPPSAGRFTDEALNDLRGILGFLSAQGSPIMINVYPYFAYAADPVNIRLDYAQFTATSPVVQDGSLRYYNLFDAIVDAVIWAMEREGVTDVSVAVSESGWPSAGNGNYTNPDLASTYNKNFVNHISTNAGTPKRPKAFIEGFIFAMFNEDQKSAGIEQNFGLFYPNMKPVYNVF</sequence>
<accession>A0AA87Z838</accession>
<evidence type="ECO:0000313" key="11">
    <source>
        <dbReference type="EMBL" id="GMN20859.1"/>
    </source>
</evidence>
<dbReference type="SUPFAM" id="SSF51445">
    <property type="entry name" value="(Trans)glycosidases"/>
    <property type="match status" value="1"/>
</dbReference>
<evidence type="ECO:0000256" key="4">
    <source>
        <dbReference type="ARBA" id="ARBA00022801"/>
    </source>
</evidence>
<dbReference type="EMBL" id="BTGU01003941">
    <property type="protein sequence ID" value="GMN20848.1"/>
    <property type="molecule type" value="Genomic_DNA"/>
</dbReference>
<protein>
    <recommendedName>
        <fullName evidence="3">glucan endo-1,3-beta-D-glucosidase</fullName>
        <ecNumber evidence="3">3.2.1.39</ecNumber>
    </recommendedName>
    <alternativeName>
        <fullName evidence="6">(1-&gt;3)-beta-glucan endohydrolase</fullName>
    </alternativeName>
    <alternativeName>
        <fullName evidence="7">Beta-1,3-endoglucanase</fullName>
    </alternativeName>
</protein>
<evidence type="ECO:0000256" key="8">
    <source>
        <dbReference type="RuleBase" id="RU004335"/>
    </source>
</evidence>
<evidence type="ECO:0000256" key="3">
    <source>
        <dbReference type="ARBA" id="ARBA00012780"/>
    </source>
</evidence>
<keyword evidence="5 9" id="KW-0326">Glycosidase</keyword>
<organism evidence="10 12">
    <name type="scientific">Ficus carica</name>
    <name type="common">Common fig</name>
    <dbReference type="NCBI Taxonomy" id="3494"/>
    <lineage>
        <taxon>Eukaryota</taxon>
        <taxon>Viridiplantae</taxon>
        <taxon>Streptophyta</taxon>
        <taxon>Embryophyta</taxon>
        <taxon>Tracheophyta</taxon>
        <taxon>Spermatophyta</taxon>
        <taxon>Magnoliopsida</taxon>
        <taxon>eudicotyledons</taxon>
        <taxon>Gunneridae</taxon>
        <taxon>Pentapetalae</taxon>
        <taxon>rosids</taxon>
        <taxon>fabids</taxon>
        <taxon>Rosales</taxon>
        <taxon>Moraceae</taxon>
        <taxon>Ficeae</taxon>
        <taxon>Ficus</taxon>
    </lineage>
</organism>
<dbReference type="InterPro" id="IPR044965">
    <property type="entry name" value="Glyco_hydro_17_plant"/>
</dbReference>
<dbReference type="PANTHER" id="PTHR32227">
    <property type="entry name" value="GLUCAN ENDO-1,3-BETA-GLUCOSIDASE BG1-RELATED-RELATED"/>
    <property type="match status" value="1"/>
</dbReference>
<reference evidence="10" key="1">
    <citation type="submission" date="2023-07" db="EMBL/GenBank/DDBJ databases">
        <title>draft genome sequence of fig (Ficus carica).</title>
        <authorList>
            <person name="Takahashi T."/>
            <person name="Nishimura K."/>
        </authorList>
    </citation>
    <scope>NUCLEOTIDE SEQUENCE</scope>
</reference>
<dbReference type="Gene3D" id="3.20.20.80">
    <property type="entry name" value="Glycosidases"/>
    <property type="match status" value="1"/>
</dbReference>
<comment type="caution">
    <text evidence="10">The sequence shown here is derived from an EMBL/GenBank/DDBJ whole genome shotgun (WGS) entry which is preliminary data.</text>
</comment>
<keyword evidence="12" id="KW-1185">Reference proteome</keyword>
<evidence type="ECO:0000256" key="6">
    <source>
        <dbReference type="ARBA" id="ARBA00033335"/>
    </source>
</evidence>
<dbReference type="InterPro" id="IPR017853">
    <property type="entry name" value="GH"/>
</dbReference>
<keyword evidence="4 9" id="KW-0378">Hydrolase</keyword>
<dbReference type="PROSITE" id="PS00587">
    <property type="entry name" value="GLYCOSYL_HYDROL_F17"/>
    <property type="match status" value="1"/>
</dbReference>
<dbReference type="GO" id="GO:0005975">
    <property type="term" value="P:carbohydrate metabolic process"/>
    <property type="evidence" value="ECO:0007669"/>
    <property type="project" value="InterPro"/>
</dbReference>
<evidence type="ECO:0000256" key="5">
    <source>
        <dbReference type="ARBA" id="ARBA00023295"/>
    </source>
</evidence>
<dbReference type="EC" id="3.2.1.39" evidence="3"/>
<proteinExistence type="inferred from homology"/>
<dbReference type="AlphaFoldDB" id="A0AA87Z838"/>
<name>A0AA87Z838_FICCA</name>
<comment type="catalytic activity">
    <reaction evidence="1">
        <text>Hydrolysis of (1-&gt;3)-beta-D-glucosidic linkages in (1-&gt;3)-beta-D-glucans.</text>
        <dbReference type="EC" id="3.2.1.39"/>
    </reaction>
</comment>
<dbReference type="GO" id="GO:0042973">
    <property type="term" value="F:glucan endo-1,3-beta-D-glucosidase activity"/>
    <property type="evidence" value="ECO:0007669"/>
    <property type="project" value="UniProtKB-EC"/>
</dbReference>
<evidence type="ECO:0000256" key="7">
    <source>
        <dbReference type="ARBA" id="ARBA00033417"/>
    </source>
</evidence>
<evidence type="ECO:0000256" key="1">
    <source>
        <dbReference type="ARBA" id="ARBA00000382"/>
    </source>
</evidence>